<evidence type="ECO:0000313" key="2">
    <source>
        <dbReference type="EMBL" id="QBM88363.1"/>
    </source>
</evidence>
<dbReference type="SUPFAM" id="SSF51905">
    <property type="entry name" value="FAD/NAD(P)-binding domain"/>
    <property type="match status" value="1"/>
</dbReference>
<reference evidence="3" key="1">
    <citation type="submission" date="2019-03" db="EMBL/GenBank/DDBJ databases">
        <title>Snf2 controls pulcherriminic acid biosynthesis and connects pigmentation and antifungal activity of the yeast Metschnikowia pulcherrima.</title>
        <authorList>
            <person name="Gore-Lloyd D."/>
            <person name="Sumann I."/>
            <person name="Brachmann A.O."/>
            <person name="Schneeberger K."/>
            <person name="Ortiz-Merino R.A."/>
            <person name="Moreno-Beltran M."/>
            <person name="Schlaefli M."/>
            <person name="Kirner P."/>
            <person name="Santos Kron A."/>
            <person name="Wolfe K.H."/>
            <person name="Piel J."/>
            <person name="Ahrens C.H."/>
            <person name="Henk D."/>
            <person name="Freimoser F.M."/>
        </authorList>
    </citation>
    <scope>NUCLEOTIDE SEQUENCE [LARGE SCALE GENOMIC DNA]</scope>
    <source>
        <strain evidence="3">APC 1.2</strain>
    </source>
</reference>
<gene>
    <name evidence="2" type="primary">MPUL0C03290</name>
    <name evidence="2" type="ORF">METSCH_C03290</name>
</gene>
<dbReference type="GO" id="GO:0016491">
    <property type="term" value="F:oxidoreductase activity"/>
    <property type="evidence" value="ECO:0007669"/>
    <property type="project" value="InterPro"/>
</dbReference>
<dbReference type="AlphaFoldDB" id="A0A4V1AE88"/>
<organism evidence="2 3">
    <name type="scientific">Metschnikowia aff. pulcherrima</name>
    <dbReference type="NCBI Taxonomy" id="2163413"/>
    <lineage>
        <taxon>Eukaryota</taxon>
        <taxon>Fungi</taxon>
        <taxon>Dikarya</taxon>
        <taxon>Ascomycota</taxon>
        <taxon>Saccharomycotina</taxon>
        <taxon>Pichiomycetes</taxon>
        <taxon>Metschnikowiaceae</taxon>
        <taxon>Metschnikowia</taxon>
    </lineage>
</organism>
<accession>A0A4V1AE88</accession>
<name>A0A4V1AE88_9ASCO</name>
<dbReference type="PANTHER" id="PTHR10742">
    <property type="entry name" value="FLAVIN MONOAMINE OXIDASE"/>
    <property type="match status" value="1"/>
</dbReference>
<dbReference type="Pfam" id="PF01593">
    <property type="entry name" value="Amino_oxidase"/>
    <property type="match status" value="1"/>
</dbReference>
<dbReference type="EMBL" id="CP034458">
    <property type="protein sequence ID" value="QBM88363.1"/>
    <property type="molecule type" value="Genomic_DNA"/>
</dbReference>
<evidence type="ECO:0000259" key="1">
    <source>
        <dbReference type="Pfam" id="PF01593"/>
    </source>
</evidence>
<dbReference type="STRING" id="2163413.A0A4V1AE88"/>
<dbReference type="Proteomes" id="UP000292447">
    <property type="component" value="Chromosome III"/>
</dbReference>
<protein>
    <submittedName>
        <fullName evidence="2">Polyamine oxidase</fullName>
    </submittedName>
</protein>
<dbReference type="PANTHER" id="PTHR10742:SF410">
    <property type="entry name" value="LYSINE-SPECIFIC HISTONE DEMETHYLASE 2"/>
    <property type="match status" value="1"/>
</dbReference>
<evidence type="ECO:0000313" key="3">
    <source>
        <dbReference type="Proteomes" id="UP000292447"/>
    </source>
</evidence>
<sequence length="463" mass="52636">MHYSVIIIGAGMAGIKTAGDLYKAGEKNTLILEARDRLGGRLKSEKATLNPEVSYDFGALWFHDGLQNPLFEKAKKLGNVNYFYDDGKYVYVSEDCKEVPAWDHERIIKDIDTFGQMYFQDPNHEDISVRELCSIYLEKHKSELTETQLKYAQQVVRLWLELWDGILWEYASAKHAFLWGVEHVGRNAYVQNGYRTVYQNELDELPQKYQKHNILLNTQVTHIDYSDKSNVTVTTSAGAVFTADYLVVTAPMSVLRIDDASDAQFIKWSPPLPARIANMMPECEYGSLGKVVFEFERCFWPEDVHRFYVLASELSAEGSARPWQNPTLIVNYKAMSNVPSLVCLTQDPVSKQIERMSPNEIWQLFEPIISQFATGKVEKPFNVLKTEWNNDPWIRGSYSAGRVGTQMTDDICAVMANGVSNRVRFAGAETMEGPSNGCAHGAFYSGEREARFILKHKKVNAKI</sequence>
<dbReference type="InterPro" id="IPR002937">
    <property type="entry name" value="Amino_oxidase"/>
</dbReference>
<proteinExistence type="predicted"/>
<dbReference type="InterPro" id="IPR050281">
    <property type="entry name" value="Flavin_monoamine_oxidase"/>
</dbReference>
<dbReference type="SUPFAM" id="SSF54373">
    <property type="entry name" value="FAD-linked reductases, C-terminal domain"/>
    <property type="match status" value="1"/>
</dbReference>
<dbReference type="InterPro" id="IPR036188">
    <property type="entry name" value="FAD/NAD-bd_sf"/>
</dbReference>
<keyword evidence="3" id="KW-1185">Reference proteome</keyword>
<dbReference type="Gene3D" id="3.50.50.60">
    <property type="entry name" value="FAD/NAD(P)-binding domain"/>
    <property type="match status" value="1"/>
</dbReference>
<dbReference type="Gene3D" id="3.90.660.10">
    <property type="match status" value="1"/>
</dbReference>
<feature type="domain" description="Amine oxidase" evidence="1">
    <location>
        <begin position="12"/>
        <end position="453"/>
    </location>
</feature>